<dbReference type="SUPFAM" id="SSF53756">
    <property type="entry name" value="UDP-Glycosyltransferase/glycogen phosphorylase"/>
    <property type="match status" value="1"/>
</dbReference>
<evidence type="ECO:0000313" key="2">
    <source>
        <dbReference type="EMBL" id="GGP22412.1"/>
    </source>
</evidence>
<proteinExistence type="predicted"/>
<accession>A0A830GYN7</accession>
<dbReference type="Proteomes" id="UP000610960">
    <property type="component" value="Unassembled WGS sequence"/>
</dbReference>
<dbReference type="AlphaFoldDB" id="A0A830GYN7"/>
<dbReference type="GO" id="GO:0016757">
    <property type="term" value="F:glycosyltransferase activity"/>
    <property type="evidence" value="ECO:0007669"/>
    <property type="project" value="InterPro"/>
</dbReference>
<organism evidence="2 3">
    <name type="scientific">Thermocladium modestius</name>
    <dbReference type="NCBI Taxonomy" id="62609"/>
    <lineage>
        <taxon>Archaea</taxon>
        <taxon>Thermoproteota</taxon>
        <taxon>Thermoprotei</taxon>
        <taxon>Thermoproteales</taxon>
        <taxon>Thermoproteaceae</taxon>
        <taxon>Thermocladium</taxon>
    </lineage>
</organism>
<evidence type="ECO:0000259" key="1">
    <source>
        <dbReference type="Pfam" id="PF00534"/>
    </source>
</evidence>
<dbReference type="InterPro" id="IPR001296">
    <property type="entry name" value="Glyco_trans_1"/>
</dbReference>
<dbReference type="PANTHER" id="PTHR12526">
    <property type="entry name" value="GLYCOSYLTRANSFERASE"/>
    <property type="match status" value="1"/>
</dbReference>
<sequence>MVHVEFLVQYGRVGRSIRSGIRMRLSALPDGVDYSVRGEPLMPARFNEYGISMSSMAKGLLRILFDNLMQLKADVFHAFFWWYRRMGDNWILENDQSLSQFLHMSGGLGRAPRFLSSFTYGRATVITWTNWAKSGFIRDGFPEESIHVIDLPVWPQWIKLERKIDNSIIFVGIDFHLKGGDIALGVFKYLKERWGSSVRTIYIGSVPDEYRKQLKYVDEYLPPSPSSTVLDRIGKSKVLLLPSRWEAYGITAIEAMMRGTAVVSSNAGGLGEVVEGAGTACGDVACMAETAEDLLTSPSTWKSQVNRQLESLVNKHSPNDVMDSLSKVYELFMRR</sequence>
<gene>
    <name evidence="2" type="ORF">GCM10007981_18370</name>
</gene>
<evidence type="ECO:0000313" key="3">
    <source>
        <dbReference type="Proteomes" id="UP000610960"/>
    </source>
</evidence>
<feature type="domain" description="Glycosyl transferase family 1" evidence="1">
    <location>
        <begin position="162"/>
        <end position="294"/>
    </location>
</feature>
<dbReference type="Pfam" id="PF00534">
    <property type="entry name" value="Glycos_transf_1"/>
    <property type="match status" value="1"/>
</dbReference>
<reference evidence="2" key="2">
    <citation type="submission" date="2020-09" db="EMBL/GenBank/DDBJ databases">
        <authorList>
            <person name="Sun Q."/>
            <person name="Ohkuma M."/>
        </authorList>
    </citation>
    <scope>NUCLEOTIDE SEQUENCE</scope>
    <source>
        <strain evidence="2">JCM 10088</strain>
    </source>
</reference>
<dbReference type="CDD" id="cd03801">
    <property type="entry name" value="GT4_PimA-like"/>
    <property type="match status" value="1"/>
</dbReference>
<comment type="caution">
    <text evidence="2">The sequence shown here is derived from an EMBL/GenBank/DDBJ whole genome shotgun (WGS) entry which is preliminary data.</text>
</comment>
<dbReference type="EMBL" id="BMNL01000004">
    <property type="protein sequence ID" value="GGP22412.1"/>
    <property type="molecule type" value="Genomic_DNA"/>
</dbReference>
<name>A0A830GYN7_9CREN</name>
<reference evidence="2" key="1">
    <citation type="journal article" date="2014" name="Int. J. Syst. Evol. Microbiol.">
        <title>Complete genome sequence of Corynebacterium casei LMG S-19264T (=DSM 44701T), isolated from a smear-ripened cheese.</title>
        <authorList>
            <consortium name="US DOE Joint Genome Institute (JGI-PGF)"/>
            <person name="Walter F."/>
            <person name="Albersmeier A."/>
            <person name="Kalinowski J."/>
            <person name="Ruckert C."/>
        </authorList>
    </citation>
    <scope>NUCLEOTIDE SEQUENCE</scope>
    <source>
        <strain evidence="2">JCM 10088</strain>
    </source>
</reference>
<protein>
    <recommendedName>
        <fullName evidence="1">Glycosyl transferase family 1 domain-containing protein</fullName>
    </recommendedName>
</protein>
<keyword evidence="3" id="KW-1185">Reference proteome</keyword>
<dbReference type="Gene3D" id="3.40.50.2000">
    <property type="entry name" value="Glycogen Phosphorylase B"/>
    <property type="match status" value="1"/>
</dbReference>